<dbReference type="InterPro" id="IPR036073">
    <property type="entry name" value="Desulfoferrodoxin_Fe-bd_dom_sf"/>
</dbReference>
<dbReference type="EMBL" id="HBGE01005687">
    <property type="protein sequence ID" value="CAD9092493.1"/>
    <property type="molecule type" value="Transcribed_RNA"/>
</dbReference>
<dbReference type="GO" id="GO:0016491">
    <property type="term" value="F:oxidoreductase activity"/>
    <property type="evidence" value="ECO:0007669"/>
    <property type="project" value="InterPro"/>
</dbReference>
<dbReference type="Gene3D" id="2.60.40.730">
    <property type="entry name" value="SOR catalytic domain"/>
    <property type="match status" value="1"/>
</dbReference>
<evidence type="ECO:0000259" key="1">
    <source>
        <dbReference type="Pfam" id="PF01880"/>
    </source>
</evidence>
<name>A0A7S1L226_ALECA</name>
<evidence type="ECO:0000313" key="2">
    <source>
        <dbReference type="EMBL" id="CAD9092493.1"/>
    </source>
</evidence>
<dbReference type="SUPFAM" id="SSF49367">
    <property type="entry name" value="Superoxide reductase-like"/>
    <property type="match status" value="1"/>
</dbReference>
<dbReference type="GO" id="GO:0005506">
    <property type="term" value="F:iron ion binding"/>
    <property type="evidence" value="ECO:0007669"/>
    <property type="project" value="InterPro"/>
</dbReference>
<accession>A0A7S1L226</accession>
<gene>
    <name evidence="2" type="ORF">ACAT0790_LOCUS3476</name>
</gene>
<dbReference type="AlphaFoldDB" id="A0A7S1L226"/>
<dbReference type="InterPro" id="IPR002742">
    <property type="entry name" value="Desulfoferrodoxin_Fe-bd_dom"/>
</dbReference>
<dbReference type="Pfam" id="PF01880">
    <property type="entry name" value="Desulfoferrodox"/>
    <property type="match status" value="1"/>
</dbReference>
<protein>
    <recommendedName>
        <fullName evidence="1">Desulfoferrodoxin ferrous iron-binding domain-containing protein</fullName>
    </recommendedName>
</protein>
<sequence>MGQFCSSEPPFEEWEAKGVLDASNEGRWAGKAAKHVPVIVWMGGGKISVSVPHGMESDHYISCIWIKDEADKVLDYRMLKPSDGAASADFTVPVGTTVIAFNRCNQHDVWKSSALVVD</sequence>
<reference evidence="2" key="1">
    <citation type="submission" date="2021-01" db="EMBL/GenBank/DDBJ databases">
        <authorList>
            <person name="Corre E."/>
            <person name="Pelletier E."/>
            <person name="Niang G."/>
            <person name="Scheremetjew M."/>
            <person name="Finn R."/>
            <person name="Kale V."/>
            <person name="Holt S."/>
            <person name="Cochrane G."/>
            <person name="Meng A."/>
            <person name="Brown T."/>
            <person name="Cohen L."/>
        </authorList>
    </citation>
    <scope>NUCLEOTIDE SEQUENCE</scope>
    <source>
        <strain evidence="2">OF101</strain>
    </source>
</reference>
<organism evidence="2">
    <name type="scientific">Alexandrium catenella</name>
    <name type="common">Red tide dinoflagellate</name>
    <name type="synonym">Gonyaulax catenella</name>
    <dbReference type="NCBI Taxonomy" id="2925"/>
    <lineage>
        <taxon>Eukaryota</taxon>
        <taxon>Sar</taxon>
        <taxon>Alveolata</taxon>
        <taxon>Dinophyceae</taxon>
        <taxon>Gonyaulacales</taxon>
        <taxon>Pyrocystaceae</taxon>
        <taxon>Alexandrium</taxon>
    </lineage>
</organism>
<proteinExistence type="predicted"/>
<feature type="domain" description="Desulfoferrodoxin ferrous iron-binding" evidence="1">
    <location>
        <begin position="31"/>
        <end position="112"/>
    </location>
</feature>